<dbReference type="EMBL" id="CM004469">
    <property type="protein sequence ID" value="OCT92216.1"/>
    <property type="molecule type" value="Genomic_DNA"/>
</dbReference>
<dbReference type="Proteomes" id="UP000694892">
    <property type="component" value="Chromosome 2S"/>
</dbReference>
<reference evidence="2" key="1">
    <citation type="journal article" date="2016" name="Nature">
        <title>Genome evolution in the allotetraploid frog Xenopus laevis.</title>
        <authorList>
            <person name="Session A.M."/>
            <person name="Uno Y."/>
            <person name="Kwon T."/>
            <person name="Chapman J.A."/>
            <person name="Toyoda A."/>
            <person name="Takahashi S."/>
            <person name="Fukui A."/>
            <person name="Hikosaka A."/>
            <person name="Suzuki A."/>
            <person name="Kondo M."/>
            <person name="van Heeringen S.J."/>
            <person name="Quigley I."/>
            <person name="Heinz S."/>
            <person name="Ogino H."/>
            <person name="Ochi H."/>
            <person name="Hellsten U."/>
            <person name="Lyons J.B."/>
            <person name="Simakov O."/>
            <person name="Putnam N."/>
            <person name="Stites J."/>
            <person name="Kuroki Y."/>
            <person name="Tanaka T."/>
            <person name="Michiue T."/>
            <person name="Watanabe M."/>
            <person name="Bogdanovic O."/>
            <person name="Lister R."/>
            <person name="Georgiou G."/>
            <person name="Paranjpe S.S."/>
            <person name="van Kruijsbergen I."/>
            <person name="Shu S."/>
            <person name="Carlson J."/>
            <person name="Kinoshita T."/>
            <person name="Ohta Y."/>
            <person name="Mawaribuchi S."/>
            <person name="Jenkins J."/>
            <person name="Grimwood J."/>
            <person name="Schmutz J."/>
            <person name="Mitros T."/>
            <person name="Mozaffari S.V."/>
            <person name="Suzuki Y."/>
            <person name="Haramoto Y."/>
            <person name="Yamamoto T.S."/>
            <person name="Takagi C."/>
            <person name="Heald R."/>
            <person name="Miller K."/>
            <person name="Haudenschild C."/>
            <person name="Kitzman J."/>
            <person name="Nakayama T."/>
            <person name="Izutsu Y."/>
            <person name="Robert J."/>
            <person name="Fortriede J."/>
            <person name="Burns K."/>
            <person name="Lotay V."/>
            <person name="Karimi K."/>
            <person name="Yasuoka Y."/>
            <person name="Dichmann D.S."/>
            <person name="Flajnik M.F."/>
            <person name="Houston D.W."/>
            <person name="Shendure J."/>
            <person name="DuPasquier L."/>
            <person name="Vize P.D."/>
            <person name="Zorn A.M."/>
            <person name="Ito M."/>
            <person name="Marcotte E.M."/>
            <person name="Wallingford J.B."/>
            <person name="Ito Y."/>
            <person name="Asashima M."/>
            <person name="Ueno N."/>
            <person name="Matsuda Y."/>
            <person name="Veenstra G.J."/>
            <person name="Fujiyama A."/>
            <person name="Harland R.M."/>
            <person name="Taira M."/>
            <person name="Rokhsar D.S."/>
        </authorList>
    </citation>
    <scope>NUCLEOTIDE SEQUENCE [LARGE SCALE GENOMIC DNA]</scope>
    <source>
        <strain evidence="2">J</strain>
    </source>
</reference>
<organism evidence="1 2">
    <name type="scientific">Xenopus laevis</name>
    <name type="common">African clawed frog</name>
    <dbReference type="NCBI Taxonomy" id="8355"/>
    <lineage>
        <taxon>Eukaryota</taxon>
        <taxon>Metazoa</taxon>
        <taxon>Chordata</taxon>
        <taxon>Craniata</taxon>
        <taxon>Vertebrata</taxon>
        <taxon>Euteleostomi</taxon>
        <taxon>Amphibia</taxon>
        <taxon>Batrachia</taxon>
        <taxon>Anura</taxon>
        <taxon>Pipoidea</taxon>
        <taxon>Pipidae</taxon>
        <taxon>Xenopodinae</taxon>
        <taxon>Xenopus</taxon>
        <taxon>Xenopus</taxon>
    </lineage>
</organism>
<sequence>MSLGVPLGYPGYFPDGRPGSGAFLTPVLPAQRLQVQSGVSEGLVAHRCLDAVNLIKVSCLLQSHSLLATNFPSHCSCKW</sequence>
<dbReference type="AlphaFoldDB" id="A0A974DJI4"/>
<gene>
    <name evidence="1" type="ORF">XELAEV_18015272mg</name>
</gene>
<accession>A0A974DJI4</accession>
<evidence type="ECO:0000313" key="1">
    <source>
        <dbReference type="EMBL" id="OCT92216.1"/>
    </source>
</evidence>
<proteinExistence type="predicted"/>
<evidence type="ECO:0000313" key="2">
    <source>
        <dbReference type="Proteomes" id="UP000694892"/>
    </source>
</evidence>
<name>A0A974DJI4_XENLA</name>
<protein>
    <submittedName>
        <fullName evidence="1">Uncharacterized protein</fullName>
    </submittedName>
</protein>